<dbReference type="GO" id="GO:0043138">
    <property type="term" value="F:3'-5' DNA helicase activity"/>
    <property type="evidence" value="ECO:0007669"/>
    <property type="project" value="UniProtKB-EC"/>
</dbReference>
<accession>A0A1W6EU85</accession>
<dbReference type="Gene3D" id="1.10.10.510">
    <property type="entry name" value="Zinc finger, large T-antigen D1 domain"/>
    <property type="match status" value="1"/>
</dbReference>
<feature type="region of interest" description="Disordered" evidence="32">
    <location>
        <begin position="115"/>
        <end position="135"/>
    </location>
</feature>
<dbReference type="GO" id="GO:0003688">
    <property type="term" value="F:DNA replication origin binding"/>
    <property type="evidence" value="ECO:0007669"/>
    <property type="project" value="InterPro"/>
</dbReference>
<evidence type="ECO:0000259" key="33">
    <source>
        <dbReference type="PROSITE" id="PS50076"/>
    </source>
</evidence>
<keyword evidence="15" id="KW-0347">Helicase</keyword>
<keyword evidence="25" id="KW-1096">Inhibition of host JAK1 by virus</keyword>
<evidence type="ECO:0000259" key="34">
    <source>
        <dbReference type="PROSITE" id="PS51206"/>
    </source>
</evidence>
<evidence type="ECO:0000256" key="20">
    <source>
        <dbReference type="ARBA" id="ARBA00023125"/>
    </source>
</evidence>
<keyword evidence="24" id="KW-1078">G1/S host cell cycle checkpoint dysregulation by virus</keyword>
<dbReference type="GO" id="GO:0042025">
    <property type="term" value="C:host cell nucleus"/>
    <property type="evidence" value="ECO:0007669"/>
    <property type="project" value="UniProtKB-SubCell"/>
</dbReference>
<comment type="subcellular location">
    <subcellularLocation>
        <location evidence="2">Host nucleus</location>
    </subcellularLocation>
</comment>
<evidence type="ECO:0000256" key="16">
    <source>
        <dbReference type="ARBA" id="ARBA00022830"/>
    </source>
</evidence>
<evidence type="ECO:0000256" key="5">
    <source>
        <dbReference type="ARBA" id="ARBA00022518"/>
    </source>
</evidence>
<keyword evidence="12" id="KW-0547">Nucleotide-binding</keyword>
<keyword evidence="7" id="KW-1048">Host nucleus</keyword>
<dbReference type="Gene3D" id="3.40.1310.20">
    <property type="match status" value="1"/>
</dbReference>
<dbReference type="InterPro" id="IPR037102">
    <property type="entry name" value="Znf_lg_T-Ag_D1_dom_sf"/>
</dbReference>
<evidence type="ECO:0000256" key="8">
    <source>
        <dbReference type="ARBA" id="ARBA00022581"/>
    </source>
</evidence>
<evidence type="ECO:0000256" key="31">
    <source>
        <dbReference type="PROSITE-ProRule" id="PRU00671"/>
    </source>
</evidence>
<dbReference type="Pfam" id="PF02217">
    <property type="entry name" value="T_Ag_DNA_bind"/>
    <property type="match status" value="1"/>
</dbReference>
<evidence type="ECO:0000256" key="23">
    <source>
        <dbReference type="ARBA" id="ARBA00023280"/>
    </source>
</evidence>
<keyword evidence="17" id="KW-0862">Zinc</keyword>
<evidence type="ECO:0000256" key="24">
    <source>
        <dbReference type="ARBA" id="ARBA00023309"/>
    </source>
</evidence>
<dbReference type="EMBL" id="KY341899">
    <property type="protein sequence ID" value="ARK19242.1"/>
    <property type="molecule type" value="Genomic_DNA"/>
</dbReference>
<feature type="domain" description="T-ag OBD" evidence="35">
    <location>
        <begin position="147"/>
        <end position="262"/>
    </location>
</feature>
<proteinExistence type="predicted"/>
<dbReference type="KEGG" id="vg:37628265"/>
<organism evidence="37">
    <name type="scientific">Betapolyomavirus canis</name>
    <dbReference type="NCBI Taxonomy" id="1980633"/>
    <lineage>
        <taxon>Viruses</taxon>
        <taxon>Monodnaviria</taxon>
        <taxon>Shotokuvirae</taxon>
        <taxon>Cossaviricota</taxon>
        <taxon>Papovaviricetes</taxon>
        <taxon>Sepolyvirales</taxon>
        <taxon>Polyomaviridae</taxon>
        <taxon>Betapolyomavirus</taxon>
    </lineage>
</organism>
<keyword evidence="11" id="KW-0479">Metal-binding</keyword>
<dbReference type="SUPFAM" id="SSF52540">
    <property type="entry name" value="P-loop containing nucleoside triphosphate hydrolases"/>
    <property type="match status" value="1"/>
</dbReference>
<dbReference type="PROSITE" id="PS51287">
    <property type="entry name" value="T_AG_OBD"/>
    <property type="match status" value="1"/>
</dbReference>
<evidence type="ECO:0000259" key="36">
    <source>
        <dbReference type="PROSITE" id="PS51341"/>
    </source>
</evidence>
<evidence type="ECO:0000259" key="35">
    <source>
        <dbReference type="PROSITE" id="PS51287"/>
    </source>
</evidence>
<dbReference type="PROSITE" id="PS51206">
    <property type="entry name" value="SF3_HELICASE_1"/>
    <property type="match status" value="1"/>
</dbReference>
<dbReference type="GO" id="GO:0016787">
    <property type="term" value="F:hydrolase activity"/>
    <property type="evidence" value="ECO:0007669"/>
    <property type="project" value="UniProtKB-KW"/>
</dbReference>
<evidence type="ECO:0000256" key="4">
    <source>
        <dbReference type="ARBA" id="ARBA00022504"/>
    </source>
</evidence>
<evidence type="ECO:0000256" key="14">
    <source>
        <dbReference type="ARBA" id="ARBA00022801"/>
    </source>
</evidence>
<dbReference type="SMART" id="SM00271">
    <property type="entry name" value="DnaJ"/>
    <property type="match status" value="1"/>
</dbReference>
<keyword evidence="16" id="KW-1114">Inhibition of host interferon signaling pathway by virus</keyword>
<keyword evidence="4" id="KW-1121">Modulation of host cell cycle by virus</keyword>
<dbReference type="SUPFAM" id="SSF46565">
    <property type="entry name" value="Chaperone J-domain"/>
    <property type="match status" value="1"/>
</dbReference>
<feature type="compositionally biased region" description="Low complexity" evidence="32">
    <location>
        <begin position="651"/>
        <end position="662"/>
    </location>
</feature>
<keyword evidence="21" id="KW-0413">Isomerase</keyword>
<evidence type="ECO:0000256" key="12">
    <source>
        <dbReference type="ARBA" id="ARBA00022741"/>
    </source>
</evidence>
<keyword evidence="13 31" id="KW-0863">Zinc-finger</keyword>
<comment type="catalytic activity">
    <reaction evidence="29">
        <text>ATP + H2O = ADP + phosphate + H(+)</text>
        <dbReference type="Rhea" id="RHEA:13065"/>
        <dbReference type="ChEBI" id="CHEBI:15377"/>
        <dbReference type="ChEBI" id="CHEBI:15378"/>
        <dbReference type="ChEBI" id="CHEBI:30616"/>
        <dbReference type="ChEBI" id="CHEBI:43474"/>
        <dbReference type="ChEBI" id="CHEBI:456216"/>
        <dbReference type="EC" id="5.6.2.4"/>
    </reaction>
</comment>
<comment type="catalytic activity">
    <reaction evidence="26">
        <text>Couples ATP hydrolysis with the unwinding of duplex DNA by translocating in the 3'-5' direction.</text>
        <dbReference type="EC" id="5.6.2.4"/>
    </reaction>
</comment>
<sequence>MDNTLPREEAKELMSLLGLDMCVWGNLPLIRKAYLKQCKELHPDKGGDEEKMKRMNVLYKKLQDKINEIHGSNAWTYVPEEVPQYGTTEWEQWWDEFNARWQETEDNLRCDEEFDDKEEDQDYVPGGSQYTPPKKKKKCNEDVREFPECFKDCLSNAVLSNKTINCFLIYTTMEKSKVLFNRIKKRYNCNFVGRYKYNEDALLFVITCGKHRVSAIFNFCSRMCTVSFVLVKGVNKEKECYMLLTETPFEMLEESIPGGLSTDEFGGEEDAKQVSWKLICDYAQQIKCEDVYLLIGLYGEFADNVGNCEKCLKEQLPNHYKYHKDHAENAKLFAECKNQKNICQQAVDSVIAKKRVEILTLSRQQLLARRFMDLFEKMDFMFGSKSSFKIETFMAGVAWLFCLQPKMCTLIIEFLDCMTKNKPKNRYWLFKGPINSGKTTLAAGLLDLCGGKALNINLPFERINFELGIAIDQWMVCFEDVKGQTGENKDLPAGQGVNNLDNLRDHLDGSVQVNLEKKHVNKKTQIFPPGIVTMNEYKLPETLEVRFCKIVEFRKKKYLEHSLANTEELLQHRILQNGVTLLMMLVWFCKVDDFDDSLQEKVCYWKEILDNEISIERFHEMKLNVLMGKNIMMSKLKNTNEETEEEEQQEQEQQQEQQQEQEQQAKNKDTEFASNTQNTETTDSGVGNTQFDSINCDSESNINIVYF</sequence>
<dbReference type="GO" id="GO:0005524">
    <property type="term" value="F:ATP binding"/>
    <property type="evidence" value="ECO:0007669"/>
    <property type="project" value="UniProtKB-KW"/>
</dbReference>
<name>A0A1W6EU85_9POLY</name>
<dbReference type="InterPro" id="IPR003133">
    <property type="entry name" value="T_Ag_DNA-bd"/>
</dbReference>
<keyword evidence="18" id="KW-0067">ATP-binding</keyword>
<feature type="domain" description="J" evidence="33">
    <location>
        <begin position="12"/>
        <end position="86"/>
    </location>
</feature>
<evidence type="ECO:0000256" key="17">
    <source>
        <dbReference type="ARBA" id="ARBA00022833"/>
    </source>
</evidence>
<dbReference type="Gene3D" id="1.20.1050.70">
    <property type="entry name" value="Large T antigen, SV40, domain 3"/>
    <property type="match status" value="1"/>
</dbReference>
<keyword evidence="38" id="KW-1185">Reference proteome</keyword>
<dbReference type="GO" id="GO:0008270">
    <property type="term" value="F:zinc ion binding"/>
    <property type="evidence" value="ECO:0007669"/>
    <property type="project" value="UniProtKB-KW"/>
</dbReference>
<dbReference type="InterPro" id="IPR014015">
    <property type="entry name" value="Helicase_SF3_DNA-vir"/>
</dbReference>
<evidence type="ECO:0000256" key="22">
    <source>
        <dbReference type="ARBA" id="ARBA00023258"/>
    </source>
</evidence>
<keyword evidence="5" id="KW-0244">Early protein</keyword>
<comment type="cofactor">
    <cofactor evidence="1">
        <name>Mg(2+)</name>
        <dbReference type="ChEBI" id="CHEBI:18420"/>
    </cofactor>
</comment>
<keyword evidence="9" id="KW-1090">Inhibition of host innate immune response by virus</keyword>
<dbReference type="InterPro" id="IPR001623">
    <property type="entry name" value="DnaJ_domain"/>
</dbReference>
<dbReference type="Gene3D" id="3.40.50.300">
    <property type="entry name" value="P-loop containing nucleotide triphosphate hydrolases"/>
    <property type="match status" value="1"/>
</dbReference>
<evidence type="ECO:0000256" key="2">
    <source>
        <dbReference type="ARBA" id="ARBA00004147"/>
    </source>
</evidence>
<keyword evidence="19" id="KW-0007">Acetylation</keyword>
<evidence type="ECO:0000256" key="1">
    <source>
        <dbReference type="ARBA" id="ARBA00001946"/>
    </source>
</evidence>
<evidence type="ECO:0000256" key="3">
    <source>
        <dbReference type="ARBA" id="ARBA00018805"/>
    </source>
</evidence>
<dbReference type="EC" id="5.6.2.4" evidence="27"/>
<feature type="domain" description="T-ag D1-type" evidence="36">
    <location>
        <begin position="271"/>
        <end position="363"/>
    </location>
</feature>
<feature type="compositionally biased region" description="Acidic residues" evidence="32">
    <location>
        <begin position="641"/>
        <end position="650"/>
    </location>
</feature>
<evidence type="ECO:0000313" key="37">
    <source>
        <dbReference type="EMBL" id="ARK19242.1"/>
    </source>
</evidence>
<dbReference type="InterPro" id="IPR017910">
    <property type="entry name" value="Znf_lg_T-Ag_D1-typ"/>
</dbReference>
<evidence type="ECO:0000256" key="26">
    <source>
        <dbReference type="ARBA" id="ARBA00034617"/>
    </source>
</evidence>
<keyword evidence="6" id="KW-0597">Phosphoprotein</keyword>
<dbReference type="OrthoDB" id="14669at10239"/>
<dbReference type="GO" id="GO:0006260">
    <property type="term" value="P:DNA replication"/>
    <property type="evidence" value="ECO:0007669"/>
    <property type="project" value="UniProtKB-KW"/>
</dbReference>
<feature type="region of interest" description="Disordered" evidence="32">
    <location>
        <begin position="638"/>
        <end position="694"/>
    </location>
</feature>
<evidence type="ECO:0000256" key="18">
    <source>
        <dbReference type="ARBA" id="ARBA00022840"/>
    </source>
</evidence>
<keyword evidence="20 30" id="KW-0238">DNA-binding</keyword>
<dbReference type="GO" id="GO:0039645">
    <property type="term" value="P:symbiont-mediated perturbation of host cell cycle G1/S transition checkpoint"/>
    <property type="evidence" value="ECO:0007669"/>
    <property type="project" value="UniProtKB-KW"/>
</dbReference>
<dbReference type="FunFam" id="1.10.287.110:FF:000161">
    <property type="entry name" value="Small t antigen"/>
    <property type="match status" value="1"/>
</dbReference>
<keyword evidence="22" id="KW-0922">Interferon antiviral system evasion</keyword>
<dbReference type="InterPro" id="IPR016392">
    <property type="entry name" value="Lg_T_Ag_polyomavir"/>
</dbReference>
<dbReference type="PROSITE" id="PS51341">
    <property type="entry name" value="ZF_LTAG_D1"/>
    <property type="match status" value="1"/>
</dbReference>
<evidence type="ECO:0000256" key="15">
    <source>
        <dbReference type="ARBA" id="ARBA00022806"/>
    </source>
</evidence>
<dbReference type="GO" id="GO:0039576">
    <property type="term" value="P:symbiont-mediated suppression of host JAK-STAT cascade via inhibition of JAK1 activity"/>
    <property type="evidence" value="ECO:0007669"/>
    <property type="project" value="UniProtKB-KW"/>
</dbReference>
<dbReference type="GO" id="GO:0039502">
    <property type="term" value="P:symbiont-mediated suppression of host type I interferon-mediated signaling pathway"/>
    <property type="evidence" value="ECO:0007669"/>
    <property type="project" value="UniProtKB-KW"/>
</dbReference>
<dbReference type="Pfam" id="PF06431">
    <property type="entry name" value="Polyoma_lg_T_C"/>
    <property type="match status" value="1"/>
</dbReference>
<evidence type="ECO:0000256" key="7">
    <source>
        <dbReference type="ARBA" id="ARBA00022562"/>
    </source>
</evidence>
<reference evidence="37" key="1">
    <citation type="submission" date="2016-12" db="EMBL/GenBank/DDBJ databases">
        <title>Identification of novel Betapolyomaviruses in respiratory secretions of domestic dogs with pulmonary disease.</title>
        <authorList>
            <person name="Leutenegger C."/>
            <person name="Kapusinszky B."/>
            <person name="Phan T."/>
            <person name="Pesavento P."/>
            <person name="Delwart E.L."/>
        </authorList>
    </citation>
    <scope>NUCLEOTIDE SEQUENCE [LARGE SCALE GENOMIC DNA]</scope>
    <source>
        <strain evidence="37">R006926 CT2015</strain>
    </source>
</reference>
<evidence type="ECO:0000256" key="27">
    <source>
        <dbReference type="ARBA" id="ARBA00034808"/>
    </source>
</evidence>
<evidence type="ECO:0000256" key="21">
    <source>
        <dbReference type="ARBA" id="ARBA00023235"/>
    </source>
</evidence>
<dbReference type="PIRSF" id="PIRSF003368">
    <property type="entry name" value="Large_T_antigen_polyomaV"/>
    <property type="match status" value="1"/>
</dbReference>
<evidence type="ECO:0000256" key="10">
    <source>
        <dbReference type="ARBA" id="ARBA00022705"/>
    </source>
</evidence>
<evidence type="ECO:0000256" key="6">
    <source>
        <dbReference type="ARBA" id="ARBA00022553"/>
    </source>
</evidence>
<dbReference type="SUPFAM" id="SSF55464">
    <property type="entry name" value="Origin of replication-binding domain, RBD-like"/>
    <property type="match status" value="1"/>
</dbReference>
<evidence type="ECO:0000313" key="38">
    <source>
        <dbReference type="Proteomes" id="UP000201340"/>
    </source>
</evidence>
<dbReference type="GeneID" id="37628265"/>
<feature type="DNA-binding region" description="T-ag OBD" evidence="30">
    <location>
        <begin position="147"/>
        <end position="262"/>
    </location>
</feature>
<dbReference type="GO" id="GO:0052170">
    <property type="term" value="P:symbiont-mediated suppression of host innate immune response"/>
    <property type="evidence" value="ECO:0007669"/>
    <property type="project" value="UniProtKB-KW"/>
</dbReference>
<evidence type="ECO:0000256" key="25">
    <source>
        <dbReference type="ARBA" id="ARBA00023318"/>
    </source>
</evidence>
<evidence type="ECO:0000256" key="11">
    <source>
        <dbReference type="ARBA" id="ARBA00022723"/>
    </source>
</evidence>
<evidence type="ECO:0000256" key="19">
    <source>
        <dbReference type="ARBA" id="ARBA00022990"/>
    </source>
</evidence>
<evidence type="ECO:0000256" key="13">
    <source>
        <dbReference type="ARBA" id="ARBA00022771"/>
    </source>
</evidence>
<evidence type="ECO:0000256" key="29">
    <source>
        <dbReference type="ARBA" id="ARBA00048988"/>
    </source>
</evidence>
<dbReference type="Proteomes" id="UP000201340">
    <property type="component" value="Segment"/>
</dbReference>
<protein>
    <recommendedName>
        <fullName evidence="3">Large T antigen</fullName>
        <ecNumber evidence="27">5.6.2.4</ecNumber>
    </recommendedName>
    <alternativeName>
        <fullName evidence="28">DNA 3'-5' helicase large T antigen</fullName>
    </alternativeName>
</protein>
<evidence type="ECO:0000256" key="28">
    <source>
        <dbReference type="ARBA" id="ARBA00045019"/>
    </source>
</evidence>
<feature type="domain" description="SF3 helicase" evidence="34">
    <location>
        <begin position="406"/>
        <end position="566"/>
    </location>
</feature>
<evidence type="ECO:0000256" key="9">
    <source>
        <dbReference type="ARBA" id="ARBA00022632"/>
    </source>
</evidence>
<dbReference type="InterPro" id="IPR010932">
    <property type="entry name" value="Lg_T_Ag_Polyomavir_C"/>
</dbReference>
<keyword evidence="8" id="KW-0945">Host-virus interaction</keyword>
<dbReference type="InterPro" id="IPR027417">
    <property type="entry name" value="P-loop_NTPase"/>
</dbReference>
<dbReference type="InterPro" id="IPR036869">
    <property type="entry name" value="J_dom_sf"/>
</dbReference>
<dbReference type="Gene3D" id="1.10.287.110">
    <property type="entry name" value="DnaJ domain"/>
    <property type="match status" value="1"/>
</dbReference>
<keyword evidence="10" id="KW-0235">DNA replication</keyword>
<keyword evidence="14" id="KW-0378">Hydrolase</keyword>
<evidence type="ECO:0000256" key="32">
    <source>
        <dbReference type="SAM" id="MobiDB-lite"/>
    </source>
</evidence>
<evidence type="ECO:0000256" key="30">
    <source>
        <dbReference type="PROSITE-ProRule" id="PRU00620"/>
    </source>
</evidence>
<dbReference type="RefSeq" id="YP_009362022.1">
    <property type="nucleotide sequence ID" value="NC_034456.1"/>
</dbReference>
<keyword evidence="23" id="KW-0899">Viral immunoevasion</keyword>
<dbReference type="PROSITE" id="PS50076">
    <property type="entry name" value="DNAJ_2"/>
    <property type="match status" value="1"/>
</dbReference>
<dbReference type="CDD" id="cd06257">
    <property type="entry name" value="DnaJ"/>
    <property type="match status" value="1"/>
</dbReference>
<feature type="compositionally biased region" description="Polar residues" evidence="32">
    <location>
        <begin position="672"/>
        <end position="694"/>
    </location>
</feature>